<reference evidence="4" key="2">
    <citation type="submission" date="2020-05" db="EMBL/GenBank/DDBJ databases">
        <authorList>
            <person name="Kim H.-S."/>
            <person name="Proctor R.H."/>
            <person name="Brown D.W."/>
        </authorList>
    </citation>
    <scope>NUCLEOTIDE SEQUENCE</scope>
    <source>
        <strain evidence="4">NRRL 20472</strain>
    </source>
</reference>
<dbReference type="Proteomes" id="UP000622797">
    <property type="component" value="Unassembled WGS sequence"/>
</dbReference>
<feature type="transmembrane region" description="Helical" evidence="2">
    <location>
        <begin position="238"/>
        <end position="260"/>
    </location>
</feature>
<gene>
    <name evidence="4" type="ORF">FSARC_12121</name>
</gene>
<keyword evidence="2" id="KW-1133">Transmembrane helix</keyword>
<evidence type="ECO:0000256" key="2">
    <source>
        <dbReference type="SAM" id="Phobius"/>
    </source>
</evidence>
<accession>A0A8H4TAX5</accession>
<evidence type="ECO:0000313" key="4">
    <source>
        <dbReference type="EMBL" id="KAF4954508.1"/>
    </source>
</evidence>
<protein>
    <recommendedName>
        <fullName evidence="3">Rhodopsin domain-containing protein</fullName>
    </recommendedName>
</protein>
<feature type="transmembrane region" description="Helical" evidence="2">
    <location>
        <begin position="169"/>
        <end position="192"/>
    </location>
</feature>
<dbReference type="Pfam" id="PF20684">
    <property type="entry name" value="Fung_rhodopsin"/>
    <property type="match status" value="1"/>
</dbReference>
<comment type="caution">
    <text evidence="4">The sequence shown here is derived from an EMBL/GenBank/DDBJ whole genome shotgun (WGS) entry which is preliminary data.</text>
</comment>
<keyword evidence="2" id="KW-0472">Membrane</keyword>
<name>A0A8H4TAX5_9HYPO</name>
<feature type="transmembrane region" description="Helical" evidence="2">
    <location>
        <begin position="16"/>
        <end position="38"/>
    </location>
</feature>
<feature type="transmembrane region" description="Helical" evidence="2">
    <location>
        <begin position="126"/>
        <end position="149"/>
    </location>
</feature>
<dbReference type="PROSITE" id="PS51257">
    <property type="entry name" value="PROKAR_LIPOPROTEIN"/>
    <property type="match status" value="1"/>
</dbReference>
<evidence type="ECO:0000313" key="5">
    <source>
        <dbReference type="Proteomes" id="UP000622797"/>
    </source>
</evidence>
<feature type="compositionally biased region" description="Basic and acidic residues" evidence="1">
    <location>
        <begin position="321"/>
        <end position="341"/>
    </location>
</feature>
<evidence type="ECO:0000256" key="1">
    <source>
        <dbReference type="SAM" id="MobiDB-lite"/>
    </source>
</evidence>
<sequence>MSSTQRIITDNNKSPLVQVLSLMFLVLAILACFVRVGTKLYMIKLLRVDDILVVVATVFAICQTATLFNACEHGLGQHFEVLSSGDREIFFKSQYAMNTMLIASLLCCKLSGTMGLRIMAQKNQKWIIIICEAIVGVWGTTALIVNFFQCQPPTPWMYGGNDKCINLKAFWTYYSTANIITDIIIVIIMAENVVKIQTSWSKKILVMSVFGSRIFVTPAIAAQIHYSNRAFASVDHSFTIWPASVTIQLVQCLAILTVCLPNFKPFLDALESGQIRVDDLRRQGKSSSNGYPTNKPGYGGYKTKTGQSSNLQSRSRPFMSSKDHGASRTQRSEIHEMEDFSTKVNTKKGHDHETSWDGQSRSSHSSQKILIHQTWQVDIESTSEAATRQS</sequence>
<feature type="domain" description="Rhodopsin" evidence="3">
    <location>
        <begin position="34"/>
        <end position="267"/>
    </location>
</feature>
<dbReference type="InterPro" id="IPR049326">
    <property type="entry name" value="Rhodopsin_dom_fungi"/>
</dbReference>
<dbReference type="AlphaFoldDB" id="A0A8H4TAX5"/>
<feature type="transmembrane region" description="Helical" evidence="2">
    <location>
        <begin position="204"/>
        <end position="226"/>
    </location>
</feature>
<reference evidence="4" key="1">
    <citation type="journal article" date="2020" name="BMC Genomics">
        <title>Correction to: Identification and distribution of gene clusters required for synthesis of sphingolipid metabolism inhibitors in diverse species of the filamentous fungus Fusarium.</title>
        <authorList>
            <person name="Kim H.S."/>
            <person name="Lohmar J.M."/>
            <person name="Busman M."/>
            <person name="Brown D.W."/>
            <person name="Naumann T.A."/>
            <person name="Divon H.H."/>
            <person name="Lysoe E."/>
            <person name="Uhlig S."/>
            <person name="Proctor R.H."/>
        </authorList>
    </citation>
    <scope>NUCLEOTIDE SEQUENCE</scope>
    <source>
        <strain evidence="4">NRRL 20472</strain>
    </source>
</reference>
<feature type="region of interest" description="Disordered" evidence="1">
    <location>
        <begin position="281"/>
        <end position="369"/>
    </location>
</feature>
<feature type="compositionally biased region" description="Polar residues" evidence="1">
    <location>
        <begin position="356"/>
        <end position="369"/>
    </location>
</feature>
<keyword evidence="2" id="KW-0812">Transmembrane</keyword>
<dbReference type="PANTHER" id="PTHR38794:SF1">
    <property type="entry name" value="INTEGRAL MEMBRANE PROTEIN"/>
    <property type="match status" value="1"/>
</dbReference>
<organism evidence="4 5">
    <name type="scientific">Fusarium sarcochroum</name>
    <dbReference type="NCBI Taxonomy" id="1208366"/>
    <lineage>
        <taxon>Eukaryota</taxon>
        <taxon>Fungi</taxon>
        <taxon>Dikarya</taxon>
        <taxon>Ascomycota</taxon>
        <taxon>Pezizomycotina</taxon>
        <taxon>Sordariomycetes</taxon>
        <taxon>Hypocreomycetidae</taxon>
        <taxon>Hypocreales</taxon>
        <taxon>Nectriaceae</taxon>
        <taxon>Fusarium</taxon>
        <taxon>Fusarium lateritium species complex</taxon>
    </lineage>
</organism>
<evidence type="ECO:0000259" key="3">
    <source>
        <dbReference type="Pfam" id="PF20684"/>
    </source>
</evidence>
<dbReference type="EMBL" id="JABEXW010000810">
    <property type="protein sequence ID" value="KAF4954508.1"/>
    <property type="molecule type" value="Genomic_DNA"/>
</dbReference>
<dbReference type="PANTHER" id="PTHR38794">
    <property type="entry name" value="INTEGRAL MEMBRANE PROTEIN"/>
    <property type="match status" value="1"/>
</dbReference>
<proteinExistence type="predicted"/>
<keyword evidence="5" id="KW-1185">Reference proteome</keyword>
<dbReference type="OrthoDB" id="3918601at2759"/>